<comment type="caution">
    <text evidence="1">The sequence shown here is derived from an EMBL/GenBank/DDBJ whole genome shotgun (WGS) entry which is preliminary data.</text>
</comment>
<dbReference type="RefSeq" id="WP_121215854.1">
    <property type="nucleotide sequence ID" value="NZ_RBZN01000066.1"/>
</dbReference>
<dbReference type="OrthoDB" id="2675841at2"/>
<proteinExistence type="predicted"/>
<sequence>MNIPISNKYNNCRILHCTNNINNYNLCVQEEVAGFRTRIAEKGDMVYFAVINDKATICGARGILEELTDYKPWEDADNYVQSWKIKDIEYCNPFELKVLADIGGNSWALKYVQASKTIKDQEAIELLNNVFISNKTNDFKLISLEGDEISEDSYSGDIEEIDDFEGNEDYSIEKLDIMGTFQTIRFRNETDRVRGLEPLVTEHFYSLFQHFNIEKTILIAQNRLFSSVGIKNSNDENINGIKGIPDALLISYDKSSKKSPFKINLIEYECYGETKYRTQQKFNYLNGVIIPQLMRFASTFSIVTDNNIREKTIDRWVDKIIDHINDEPTLIEKVNKWIQELHPNIKERQIERYLEKELRDAFKSNIRIILIIDELTIEQKDTMSNIINSFKLDNSYSSNKDNFVEFASYVVRLEEKIGITDTNARFALAFQE</sequence>
<evidence type="ECO:0000313" key="2">
    <source>
        <dbReference type="Proteomes" id="UP000272238"/>
    </source>
</evidence>
<evidence type="ECO:0000313" key="1">
    <source>
        <dbReference type="EMBL" id="RKQ13337.1"/>
    </source>
</evidence>
<dbReference type="AlphaFoldDB" id="A0A494YT86"/>
<dbReference type="Proteomes" id="UP000272238">
    <property type="component" value="Unassembled WGS sequence"/>
</dbReference>
<gene>
    <name evidence="1" type="ORF">D8M03_16285</name>
</gene>
<dbReference type="EMBL" id="RBZN01000066">
    <property type="protein sequence ID" value="RKQ13337.1"/>
    <property type="molecule type" value="Genomic_DNA"/>
</dbReference>
<name>A0A494YT86_9BACL</name>
<reference evidence="1 2" key="1">
    <citation type="journal article" date="2016" name="Antonie Van Leeuwenhoek">
        <title>Lysinibacillus endophyticus sp. nov., an indole-3-acetic acid producing endophytic bacterium isolated from corn root (Zea mays cv. Xinken-5).</title>
        <authorList>
            <person name="Yu J."/>
            <person name="Guan X."/>
            <person name="Liu C."/>
            <person name="Xiang W."/>
            <person name="Yu Z."/>
            <person name="Liu X."/>
            <person name="Wang G."/>
        </authorList>
    </citation>
    <scope>NUCLEOTIDE SEQUENCE [LARGE SCALE GENOMIC DNA]</scope>
    <source>
        <strain evidence="1 2">DSM 100506</strain>
    </source>
</reference>
<keyword evidence="2" id="KW-1185">Reference proteome</keyword>
<accession>A0A494YT86</accession>
<organism evidence="1 2">
    <name type="scientific">Ureibacillus endophyticus</name>
    <dbReference type="NCBI Taxonomy" id="1978490"/>
    <lineage>
        <taxon>Bacteria</taxon>
        <taxon>Bacillati</taxon>
        <taxon>Bacillota</taxon>
        <taxon>Bacilli</taxon>
        <taxon>Bacillales</taxon>
        <taxon>Caryophanaceae</taxon>
        <taxon>Ureibacillus</taxon>
    </lineage>
</organism>
<protein>
    <submittedName>
        <fullName evidence="1">Uncharacterized protein</fullName>
    </submittedName>
</protein>